<sequence>MEAVDAWARDLSAQTDRLWQQSEAMRRTLTVLETPAWTGIAAEVFAETLGTVLTAAKTATQQHDEAAAAARVWAHSLAETQQEADRARRDAEEAQDDLERAQAMAGALSVEHAALVAALSAVGAASSVRHDEDAVLAELIGARNRVDDAQQRLDEATARARRAKDDYDSEERAFARRLESTLDGALTRVATPELGADFVSALSTLARYDRANPGVTIRPASTAVPVPGASVQQVARWLLSGAYSIEKLIALCGAGVVMAAVALVVIGGVGTGSTSGSRFYTPEERLRRAQLNMYYRTHNLDGSVRQFIGPAPTPLGTYLNEAKTFDEIESIVKEKTRKGKSRPHREVDTPEELDALHEEITRGSEAVEETGTYEGEKRRLPDGSEIGIRGDSTSGGPTIDLRSPGGKEFKIHLPKGWGK</sequence>
<organism evidence="4 5">
    <name type="scientific">Leifsonia shinshuensis</name>
    <dbReference type="NCBI Taxonomy" id="150026"/>
    <lineage>
        <taxon>Bacteria</taxon>
        <taxon>Bacillati</taxon>
        <taxon>Actinomycetota</taxon>
        <taxon>Actinomycetes</taxon>
        <taxon>Micrococcales</taxon>
        <taxon>Microbacteriaceae</taxon>
        <taxon>Leifsonia</taxon>
    </lineage>
</organism>
<gene>
    <name evidence="4" type="ORF">F1C12_04045</name>
</gene>
<evidence type="ECO:0008006" key="6">
    <source>
        <dbReference type="Google" id="ProtNLM"/>
    </source>
</evidence>
<proteinExistence type="predicted"/>
<keyword evidence="3" id="KW-0472">Membrane</keyword>
<protein>
    <recommendedName>
        <fullName evidence="6">WXG100 family type VII secretion target</fullName>
    </recommendedName>
</protein>
<name>A0A7G6Y7C2_9MICO</name>
<evidence type="ECO:0000313" key="4">
    <source>
        <dbReference type="EMBL" id="QNE34387.1"/>
    </source>
</evidence>
<accession>A0A7G6Y7C2</accession>
<feature type="region of interest" description="Disordered" evidence="2">
    <location>
        <begin position="366"/>
        <end position="419"/>
    </location>
</feature>
<keyword evidence="1" id="KW-0175">Coiled coil</keyword>
<evidence type="ECO:0000313" key="5">
    <source>
        <dbReference type="Proteomes" id="UP000515511"/>
    </source>
</evidence>
<evidence type="ECO:0000256" key="1">
    <source>
        <dbReference type="SAM" id="Coils"/>
    </source>
</evidence>
<keyword evidence="3" id="KW-0812">Transmembrane</keyword>
<dbReference type="Proteomes" id="UP000515511">
    <property type="component" value="Chromosome"/>
</dbReference>
<reference evidence="5" key="1">
    <citation type="submission" date="2019-09" db="EMBL/GenBank/DDBJ databases">
        <title>Antimicrobial potential of Antarctic Bacteria.</title>
        <authorList>
            <person name="Benaud N."/>
            <person name="Edwards R.J."/>
            <person name="Ferrari B.C."/>
        </authorList>
    </citation>
    <scope>NUCLEOTIDE SEQUENCE [LARGE SCALE GENOMIC DNA]</scope>
    <source>
        <strain evidence="5">INR9</strain>
    </source>
</reference>
<feature type="coiled-coil region" evidence="1">
    <location>
        <begin position="139"/>
        <end position="173"/>
    </location>
</feature>
<keyword evidence="3" id="KW-1133">Transmembrane helix</keyword>
<feature type="coiled-coil region" evidence="1">
    <location>
        <begin position="77"/>
        <end position="111"/>
    </location>
</feature>
<dbReference type="AlphaFoldDB" id="A0A7G6Y7C2"/>
<dbReference type="RefSeq" id="WP_185277550.1">
    <property type="nucleotide sequence ID" value="NZ_CP043641.1"/>
</dbReference>
<feature type="transmembrane region" description="Helical" evidence="3">
    <location>
        <begin position="248"/>
        <end position="269"/>
    </location>
</feature>
<evidence type="ECO:0000256" key="3">
    <source>
        <dbReference type="SAM" id="Phobius"/>
    </source>
</evidence>
<evidence type="ECO:0000256" key="2">
    <source>
        <dbReference type="SAM" id="MobiDB-lite"/>
    </source>
</evidence>
<dbReference type="KEGG" id="lse:F1C12_04045"/>
<dbReference type="EMBL" id="CP043641">
    <property type="protein sequence ID" value="QNE34387.1"/>
    <property type="molecule type" value="Genomic_DNA"/>
</dbReference>